<evidence type="ECO:0000313" key="1">
    <source>
        <dbReference type="EMBL" id="OIQ63374.1"/>
    </source>
</evidence>
<name>A0A1J5NX84_9ZZZZ</name>
<sequence length="205" mass="22953">MADDIVEQRLQILDAMRDAGDVGMNGDRHDPRVGRALEVQPVELIGAALEELLGRQMLQSVDDDIVGFHRIGDCRHRAVWRRDVLRQVVDHPVRQIFDAVEAQQIERLVVFGQARAFPRPHRLARKFRDRVDGPLDGIGLVLQFVHRPLDEAVAHEFKTGLQRGRGDARIGTAYAGVQRQGHRDVPVGEGLELPPEPGAHAVFMP</sequence>
<protein>
    <submittedName>
        <fullName evidence="1">Uncharacterized protein</fullName>
    </submittedName>
</protein>
<gene>
    <name evidence="1" type="ORF">GALL_550850</name>
</gene>
<reference evidence="1" key="1">
    <citation type="submission" date="2016-10" db="EMBL/GenBank/DDBJ databases">
        <title>Sequence of Gallionella enrichment culture.</title>
        <authorList>
            <person name="Poehlein A."/>
            <person name="Muehling M."/>
            <person name="Daniel R."/>
        </authorList>
    </citation>
    <scope>NUCLEOTIDE SEQUENCE</scope>
</reference>
<comment type="caution">
    <text evidence="1">The sequence shown here is derived from an EMBL/GenBank/DDBJ whole genome shotgun (WGS) entry which is preliminary data.</text>
</comment>
<dbReference type="EMBL" id="MLJW01009063">
    <property type="protein sequence ID" value="OIQ63374.1"/>
    <property type="molecule type" value="Genomic_DNA"/>
</dbReference>
<dbReference type="AlphaFoldDB" id="A0A1J5NX84"/>
<accession>A0A1J5NX84</accession>
<proteinExistence type="predicted"/>
<organism evidence="1">
    <name type="scientific">mine drainage metagenome</name>
    <dbReference type="NCBI Taxonomy" id="410659"/>
    <lineage>
        <taxon>unclassified sequences</taxon>
        <taxon>metagenomes</taxon>
        <taxon>ecological metagenomes</taxon>
    </lineage>
</organism>